<keyword evidence="2" id="KW-1185">Reference proteome</keyword>
<organism evidence="1">
    <name type="scientific">Oryza meridionalis</name>
    <dbReference type="NCBI Taxonomy" id="40149"/>
    <lineage>
        <taxon>Eukaryota</taxon>
        <taxon>Viridiplantae</taxon>
        <taxon>Streptophyta</taxon>
        <taxon>Embryophyta</taxon>
        <taxon>Tracheophyta</taxon>
        <taxon>Spermatophyta</taxon>
        <taxon>Magnoliopsida</taxon>
        <taxon>Liliopsida</taxon>
        <taxon>Poales</taxon>
        <taxon>Poaceae</taxon>
        <taxon>BOP clade</taxon>
        <taxon>Oryzoideae</taxon>
        <taxon>Oryzeae</taxon>
        <taxon>Oryzinae</taxon>
        <taxon>Oryza</taxon>
    </lineage>
</organism>
<dbReference type="EnsemblPlants" id="OMERI06G11440.6">
    <property type="protein sequence ID" value="OMERI06G11440.6"/>
    <property type="gene ID" value="OMERI06G11440"/>
</dbReference>
<reference evidence="1" key="1">
    <citation type="submission" date="2015-04" db="UniProtKB">
        <authorList>
            <consortium name="EnsemblPlants"/>
        </authorList>
    </citation>
    <scope>IDENTIFICATION</scope>
</reference>
<evidence type="ECO:0000313" key="1">
    <source>
        <dbReference type="EnsemblPlants" id="OMERI06G11440.6"/>
    </source>
</evidence>
<proteinExistence type="predicted"/>
<dbReference type="Gramene" id="OMERI06G11440.6">
    <property type="protein sequence ID" value="OMERI06G11440.6"/>
    <property type="gene ID" value="OMERI06G11440"/>
</dbReference>
<dbReference type="HOGENOM" id="CLU_3053695_0_0_1"/>
<accession>A0A0E0E032</accession>
<evidence type="ECO:0000313" key="2">
    <source>
        <dbReference type="Proteomes" id="UP000008021"/>
    </source>
</evidence>
<dbReference type="AlphaFoldDB" id="A0A0E0E032"/>
<dbReference type="Proteomes" id="UP000008021">
    <property type="component" value="Chromosome 6"/>
</dbReference>
<sequence length="54" mass="6065">MTSENTEDQACVEEKGKLEAIEKYFSLETVKDIVEAMESEASKLDEDCCTLAMK</sequence>
<reference evidence="1" key="2">
    <citation type="submission" date="2018-05" db="EMBL/GenBank/DDBJ databases">
        <title>OmerRS3 (Oryza meridionalis Reference Sequence Version 3).</title>
        <authorList>
            <person name="Zhang J."/>
            <person name="Kudrna D."/>
            <person name="Lee S."/>
            <person name="Talag J."/>
            <person name="Welchert J."/>
            <person name="Wing R.A."/>
        </authorList>
    </citation>
    <scope>NUCLEOTIDE SEQUENCE [LARGE SCALE GENOMIC DNA]</scope>
    <source>
        <strain evidence="1">cv. OR44</strain>
    </source>
</reference>
<name>A0A0E0E032_9ORYZ</name>
<protein>
    <submittedName>
        <fullName evidence="1">Uncharacterized protein</fullName>
    </submittedName>
</protein>